<name>A0A0J7JUH4_LASNI</name>
<protein>
    <submittedName>
        <fullName evidence="2">Uncharacterized protein</fullName>
    </submittedName>
</protein>
<feature type="compositionally biased region" description="Basic and acidic residues" evidence="1">
    <location>
        <begin position="132"/>
        <end position="144"/>
    </location>
</feature>
<feature type="compositionally biased region" description="Polar residues" evidence="1">
    <location>
        <begin position="1"/>
        <end position="11"/>
    </location>
</feature>
<evidence type="ECO:0000313" key="3">
    <source>
        <dbReference type="Proteomes" id="UP000036403"/>
    </source>
</evidence>
<dbReference type="EMBL" id="LBMM01032419">
    <property type="protein sequence ID" value="KMQ81719.1"/>
    <property type="molecule type" value="Genomic_DNA"/>
</dbReference>
<dbReference type="AlphaFoldDB" id="A0A0J7JUH4"/>
<feature type="region of interest" description="Disordered" evidence="1">
    <location>
        <begin position="1"/>
        <end position="31"/>
    </location>
</feature>
<organism evidence="2 3">
    <name type="scientific">Lasius niger</name>
    <name type="common">Black garden ant</name>
    <dbReference type="NCBI Taxonomy" id="67767"/>
    <lineage>
        <taxon>Eukaryota</taxon>
        <taxon>Metazoa</taxon>
        <taxon>Ecdysozoa</taxon>
        <taxon>Arthropoda</taxon>
        <taxon>Hexapoda</taxon>
        <taxon>Insecta</taxon>
        <taxon>Pterygota</taxon>
        <taxon>Neoptera</taxon>
        <taxon>Endopterygota</taxon>
        <taxon>Hymenoptera</taxon>
        <taxon>Apocrita</taxon>
        <taxon>Aculeata</taxon>
        <taxon>Formicoidea</taxon>
        <taxon>Formicidae</taxon>
        <taxon>Formicinae</taxon>
        <taxon>Lasius</taxon>
        <taxon>Lasius</taxon>
    </lineage>
</organism>
<dbReference type="PaxDb" id="67767-A0A0J7JUH4"/>
<proteinExistence type="predicted"/>
<feature type="region of interest" description="Disordered" evidence="1">
    <location>
        <begin position="111"/>
        <end position="144"/>
    </location>
</feature>
<evidence type="ECO:0000313" key="2">
    <source>
        <dbReference type="EMBL" id="KMQ81719.1"/>
    </source>
</evidence>
<feature type="region of interest" description="Disordered" evidence="1">
    <location>
        <begin position="56"/>
        <end position="78"/>
    </location>
</feature>
<dbReference type="OrthoDB" id="5226996at2759"/>
<gene>
    <name evidence="2" type="ORF">RF55_25450</name>
</gene>
<dbReference type="Proteomes" id="UP000036403">
    <property type="component" value="Unassembled WGS sequence"/>
</dbReference>
<keyword evidence="3" id="KW-1185">Reference proteome</keyword>
<evidence type="ECO:0000256" key="1">
    <source>
        <dbReference type="SAM" id="MobiDB-lite"/>
    </source>
</evidence>
<sequence>MCSPASAASSRGTKRAATDDDDDDDDASTPAHCFLPKRLRRCASRDMALPKLRAAATTVRRTVSRPDSPPARLSKRNPYGAVALSPALLRARDGLRAPRVLRPRVVAGPLSVVPDANRGIPRGPAIPAKFAHGQDAENDGPCRR</sequence>
<reference evidence="2 3" key="1">
    <citation type="submission" date="2015-04" db="EMBL/GenBank/DDBJ databases">
        <title>Lasius niger genome sequencing.</title>
        <authorList>
            <person name="Konorov E.A."/>
            <person name="Nikitin M.A."/>
            <person name="Kirill M.V."/>
            <person name="Chang P."/>
        </authorList>
    </citation>
    <scope>NUCLEOTIDE SEQUENCE [LARGE SCALE GENOMIC DNA]</scope>
    <source>
        <tissue evidence="2">Whole</tissue>
    </source>
</reference>
<comment type="caution">
    <text evidence="2">The sequence shown here is derived from an EMBL/GenBank/DDBJ whole genome shotgun (WGS) entry which is preliminary data.</text>
</comment>
<accession>A0A0J7JUH4</accession>